<evidence type="ECO:0000259" key="3">
    <source>
        <dbReference type="Pfam" id="PF17782"/>
    </source>
</evidence>
<dbReference type="AlphaFoldDB" id="A0A0P1FWM3"/>
<dbReference type="Pfam" id="PF02481">
    <property type="entry name" value="DNA_processg_A"/>
    <property type="match status" value="1"/>
</dbReference>
<dbReference type="EMBL" id="CYSB01000030">
    <property type="protein sequence ID" value="CUH68098.1"/>
    <property type="molecule type" value="Genomic_DNA"/>
</dbReference>
<dbReference type="Gene3D" id="3.40.50.450">
    <property type="match status" value="1"/>
</dbReference>
<dbReference type="OrthoDB" id="9785707at2"/>
<dbReference type="InterPro" id="IPR057666">
    <property type="entry name" value="DrpA_SLOG"/>
</dbReference>
<comment type="similarity">
    <text evidence="1">Belongs to the DprA/Smf family.</text>
</comment>
<dbReference type="Pfam" id="PF21102">
    <property type="entry name" value="DprA_N"/>
    <property type="match status" value="1"/>
</dbReference>
<dbReference type="SUPFAM" id="SSF102405">
    <property type="entry name" value="MCP/YpsA-like"/>
    <property type="match status" value="1"/>
</dbReference>
<reference evidence="5 7" key="2">
    <citation type="submission" date="2015-09" db="EMBL/GenBank/DDBJ databases">
        <authorList>
            <consortium name="Swine Surveillance"/>
        </authorList>
    </citation>
    <scope>NUCLEOTIDE SEQUENCE [LARGE SCALE GENOMIC DNA]</scope>
    <source>
        <strain evidence="5 7">5120</strain>
    </source>
</reference>
<dbReference type="PANTHER" id="PTHR43022">
    <property type="entry name" value="PROTEIN SMF"/>
    <property type="match status" value="1"/>
</dbReference>
<dbReference type="Gene3D" id="1.10.10.10">
    <property type="entry name" value="Winged helix-like DNA-binding domain superfamily/Winged helix DNA-binding domain"/>
    <property type="match status" value="1"/>
</dbReference>
<dbReference type="Proteomes" id="UP000051887">
    <property type="component" value="Unassembled WGS sequence"/>
</dbReference>
<sequence>MEPKHPSTHPLLPPTSEDDRVLWLRLLRSYRVGPSTFYRLMAEHGSAGAALAALPEVAKAAGVKDYRPYEAARARDELALGRAQGAHMICMGSDDYPRDLAETSDAPPILWALGNLSVLSKPMIGLVGARNASSLGLRMARGLSAELAEAGYIVVSGLARGIDAAAHSAALSHGTLAVLAGGADVIYPSENTGLYQNIRQQGLLLSERPFGFQPKARDFPRRNRIISGLAKALVVVEAAGRSGSLITARTALDQGREVLAVPGHPFDARSGGCNMLIRDGARLVRNGADVLEALPPEATAETAEPALPLEKPAPKRSLQETAALHQQILNRLGPTPLAEDQLIRDLAAPAQAVLPALTDLEMAGEVQRQPGGLLARLSAPDRAATPQEV</sequence>
<dbReference type="InterPro" id="IPR003488">
    <property type="entry name" value="DprA"/>
</dbReference>
<evidence type="ECO:0000313" key="4">
    <source>
        <dbReference type="EMBL" id="CUH68098.1"/>
    </source>
</evidence>
<dbReference type="Pfam" id="PF17782">
    <property type="entry name" value="WHD_DprA"/>
    <property type="match status" value="1"/>
</dbReference>
<evidence type="ECO:0000313" key="5">
    <source>
        <dbReference type="EMBL" id="CUH73344.1"/>
    </source>
</evidence>
<gene>
    <name evidence="4" type="ORF">TL5118_02474</name>
    <name evidence="5" type="ORF">TL5120_03152</name>
</gene>
<organism evidence="5 7">
    <name type="scientific">Thalassovita autumnalis</name>
    <dbReference type="NCBI Taxonomy" id="2072972"/>
    <lineage>
        <taxon>Bacteria</taxon>
        <taxon>Pseudomonadati</taxon>
        <taxon>Pseudomonadota</taxon>
        <taxon>Alphaproteobacteria</taxon>
        <taxon>Rhodobacterales</taxon>
        <taxon>Roseobacteraceae</taxon>
        <taxon>Thalassovita</taxon>
    </lineage>
</organism>
<reference evidence="4 6" key="1">
    <citation type="submission" date="2015-09" db="EMBL/GenBank/DDBJ databases">
        <authorList>
            <person name="Rodrigo-Torres L."/>
            <person name="Arahal D.R."/>
        </authorList>
    </citation>
    <scope>NUCLEOTIDE SEQUENCE [LARGE SCALE GENOMIC DNA]</scope>
    <source>
        <strain evidence="4 6">CECT 5118</strain>
    </source>
</reference>
<dbReference type="PANTHER" id="PTHR43022:SF1">
    <property type="entry name" value="PROTEIN SMF"/>
    <property type="match status" value="1"/>
</dbReference>
<keyword evidence="6" id="KW-1185">Reference proteome</keyword>
<dbReference type="RefSeq" id="WP_082626360.1">
    <property type="nucleotide sequence ID" value="NZ_CYSB01000030.1"/>
</dbReference>
<evidence type="ECO:0000313" key="6">
    <source>
        <dbReference type="Proteomes" id="UP000051086"/>
    </source>
</evidence>
<evidence type="ECO:0000259" key="2">
    <source>
        <dbReference type="Pfam" id="PF02481"/>
    </source>
</evidence>
<proteinExistence type="inferred from homology"/>
<dbReference type="InterPro" id="IPR041614">
    <property type="entry name" value="DprA_WH"/>
</dbReference>
<feature type="domain" description="Smf/DprA SLOG" evidence="2">
    <location>
        <begin position="88"/>
        <end position="294"/>
    </location>
</feature>
<dbReference type="EMBL" id="CYSC01000040">
    <property type="protein sequence ID" value="CUH73344.1"/>
    <property type="molecule type" value="Genomic_DNA"/>
</dbReference>
<evidence type="ECO:0000313" key="7">
    <source>
        <dbReference type="Proteomes" id="UP000051887"/>
    </source>
</evidence>
<feature type="domain" description="DprA winged helix" evidence="3">
    <location>
        <begin position="312"/>
        <end position="372"/>
    </location>
</feature>
<dbReference type="NCBIfam" id="TIGR00732">
    <property type="entry name" value="dprA"/>
    <property type="match status" value="1"/>
</dbReference>
<name>A0A0P1FWM3_9RHOB</name>
<dbReference type="Proteomes" id="UP000051086">
    <property type="component" value="Unassembled WGS sequence"/>
</dbReference>
<dbReference type="GO" id="GO:0009294">
    <property type="term" value="P:DNA-mediated transformation"/>
    <property type="evidence" value="ECO:0007669"/>
    <property type="project" value="InterPro"/>
</dbReference>
<evidence type="ECO:0000256" key="1">
    <source>
        <dbReference type="ARBA" id="ARBA00006525"/>
    </source>
</evidence>
<accession>A0A0P1FWM3</accession>
<protein>
    <submittedName>
        <fullName evidence="5">DNA protecting protein DprA</fullName>
    </submittedName>
</protein>
<dbReference type="InterPro" id="IPR036388">
    <property type="entry name" value="WH-like_DNA-bd_sf"/>
</dbReference>